<dbReference type="AlphaFoldDB" id="A0A9D4MB56"/>
<dbReference type="PANTHER" id="PTHR46451:SF1">
    <property type="entry name" value="RAS-RESPONSIVE ELEMENT-BINDING PROTEIN 1"/>
    <property type="match status" value="1"/>
</dbReference>
<dbReference type="InterPro" id="IPR052795">
    <property type="entry name" value="RREB1"/>
</dbReference>
<dbReference type="GO" id="GO:0001228">
    <property type="term" value="F:DNA-binding transcription activator activity, RNA polymerase II-specific"/>
    <property type="evidence" value="ECO:0007669"/>
    <property type="project" value="TreeGrafter"/>
</dbReference>
<dbReference type="Proteomes" id="UP000828390">
    <property type="component" value="Unassembled WGS sequence"/>
</dbReference>
<dbReference type="GO" id="GO:0000978">
    <property type="term" value="F:RNA polymerase II cis-regulatory region sequence-specific DNA binding"/>
    <property type="evidence" value="ECO:0007669"/>
    <property type="project" value="TreeGrafter"/>
</dbReference>
<dbReference type="InterPro" id="IPR036236">
    <property type="entry name" value="Znf_C2H2_sf"/>
</dbReference>
<reference evidence="4" key="1">
    <citation type="journal article" date="2019" name="bioRxiv">
        <title>The Genome of the Zebra Mussel, Dreissena polymorpha: A Resource for Invasive Species Research.</title>
        <authorList>
            <person name="McCartney M.A."/>
            <person name="Auch B."/>
            <person name="Kono T."/>
            <person name="Mallez S."/>
            <person name="Zhang Y."/>
            <person name="Obille A."/>
            <person name="Becker A."/>
            <person name="Abrahante J.E."/>
            <person name="Garbe J."/>
            <person name="Badalamenti J.P."/>
            <person name="Herman A."/>
            <person name="Mangelson H."/>
            <person name="Liachko I."/>
            <person name="Sullivan S."/>
            <person name="Sone E.D."/>
            <person name="Koren S."/>
            <person name="Silverstein K.A.T."/>
            <person name="Beckman K.B."/>
            <person name="Gohl D.M."/>
        </authorList>
    </citation>
    <scope>NUCLEOTIDE SEQUENCE</scope>
    <source>
        <strain evidence="4">Duluth1</strain>
        <tissue evidence="4">Whole animal</tissue>
    </source>
</reference>
<protein>
    <recommendedName>
        <fullName evidence="3">C2H2-type domain-containing protein</fullName>
    </recommendedName>
</protein>
<comment type="caution">
    <text evidence="4">The sequence shown here is derived from an EMBL/GenBank/DDBJ whole genome shotgun (WGS) entry which is preliminary data.</text>
</comment>
<dbReference type="Gene3D" id="3.30.160.60">
    <property type="entry name" value="Classic Zinc Finger"/>
    <property type="match status" value="2"/>
</dbReference>
<keyword evidence="1" id="KW-0479">Metal-binding</keyword>
<keyword evidence="5" id="KW-1185">Reference proteome</keyword>
<evidence type="ECO:0000256" key="1">
    <source>
        <dbReference type="PROSITE-ProRule" id="PRU00042"/>
    </source>
</evidence>
<name>A0A9D4MB56_DREPO</name>
<evidence type="ECO:0000313" key="5">
    <source>
        <dbReference type="Proteomes" id="UP000828390"/>
    </source>
</evidence>
<dbReference type="GO" id="GO:0008270">
    <property type="term" value="F:zinc ion binding"/>
    <property type="evidence" value="ECO:0007669"/>
    <property type="project" value="UniProtKB-KW"/>
</dbReference>
<feature type="domain" description="C2H2-type" evidence="3">
    <location>
        <begin position="129"/>
        <end position="156"/>
    </location>
</feature>
<dbReference type="SUPFAM" id="SSF57667">
    <property type="entry name" value="beta-beta-alpha zinc fingers"/>
    <property type="match status" value="1"/>
</dbReference>
<proteinExistence type="predicted"/>
<gene>
    <name evidence="4" type="ORF">DPMN_037524</name>
</gene>
<evidence type="ECO:0000313" key="4">
    <source>
        <dbReference type="EMBL" id="KAH3874282.1"/>
    </source>
</evidence>
<accession>A0A9D4MB56</accession>
<dbReference type="EMBL" id="JAIWYP010000002">
    <property type="protein sequence ID" value="KAH3874282.1"/>
    <property type="molecule type" value="Genomic_DNA"/>
</dbReference>
<evidence type="ECO:0000259" key="3">
    <source>
        <dbReference type="PROSITE" id="PS50157"/>
    </source>
</evidence>
<reference evidence="4" key="2">
    <citation type="submission" date="2020-11" db="EMBL/GenBank/DDBJ databases">
        <authorList>
            <person name="McCartney M.A."/>
            <person name="Auch B."/>
            <person name="Kono T."/>
            <person name="Mallez S."/>
            <person name="Becker A."/>
            <person name="Gohl D.M."/>
            <person name="Silverstein K.A.T."/>
            <person name="Koren S."/>
            <person name="Bechman K.B."/>
            <person name="Herman A."/>
            <person name="Abrahante J.E."/>
            <person name="Garbe J."/>
        </authorList>
    </citation>
    <scope>NUCLEOTIDE SEQUENCE</scope>
    <source>
        <strain evidence="4">Duluth1</strain>
        <tissue evidence="4">Whole animal</tissue>
    </source>
</reference>
<keyword evidence="1" id="KW-0863">Zinc-finger</keyword>
<feature type="region of interest" description="Disordered" evidence="2">
    <location>
        <begin position="32"/>
        <end position="70"/>
    </location>
</feature>
<keyword evidence="1" id="KW-0862">Zinc</keyword>
<evidence type="ECO:0000256" key="2">
    <source>
        <dbReference type="SAM" id="MobiDB-lite"/>
    </source>
</evidence>
<dbReference type="GO" id="GO:0005634">
    <property type="term" value="C:nucleus"/>
    <property type="evidence" value="ECO:0007669"/>
    <property type="project" value="TreeGrafter"/>
</dbReference>
<dbReference type="InterPro" id="IPR013087">
    <property type="entry name" value="Znf_C2H2_type"/>
</dbReference>
<dbReference type="PROSITE" id="PS00028">
    <property type="entry name" value="ZINC_FINGER_C2H2_1"/>
    <property type="match status" value="1"/>
</dbReference>
<organism evidence="4 5">
    <name type="scientific">Dreissena polymorpha</name>
    <name type="common">Zebra mussel</name>
    <name type="synonym">Mytilus polymorpha</name>
    <dbReference type="NCBI Taxonomy" id="45954"/>
    <lineage>
        <taxon>Eukaryota</taxon>
        <taxon>Metazoa</taxon>
        <taxon>Spiralia</taxon>
        <taxon>Lophotrochozoa</taxon>
        <taxon>Mollusca</taxon>
        <taxon>Bivalvia</taxon>
        <taxon>Autobranchia</taxon>
        <taxon>Heteroconchia</taxon>
        <taxon>Euheterodonta</taxon>
        <taxon>Imparidentia</taxon>
        <taxon>Neoheterodontei</taxon>
        <taxon>Myida</taxon>
        <taxon>Dreissenoidea</taxon>
        <taxon>Dreissenidae</taxon>
        <taxon>Dreissena</taxon>
    </lineage>
</organism>
<dbReference type="PANTHER" id="PTHR46451">
    <property type="entry name" value="RAS-RESPONSIVE ELEMENT-BINDING PROTEIN 1"/>
    <property type="match status" value="1"/>
</dbReference>
<feature type="compositionally biased region" description="Polar residues" evidence="2">
    <location>
        <begin position="59"/>
        <end position="68"/>
    </location>
</feature>
<sequence length="185" mass="21265">MLCETRASKDSFIVVQPFPLEPAKDIVSMHAQNDYHQSRDRTNQSSQSYTTLRRMELTPTPSQSSESSADMHVLQTHPVYQTNVQSSAPILTVAPNERIVLPTNIEDQSLPFTRENYGKEKDKWILKRHICHYCGKRCLKPSDLTRHVKIHTGEYSYECPVCRAKFREKFGLAAHTRKGNCSPRM</sequence>
<dbReference type="SMART" id="SM00355">
    <property type="entry name" value="ZnF_C2H2"/>
    <property type="match status" value="2"/>
</dbReference>
<dbReference type="PROSITE" id="PS50157">
    <property type="entry name" value="ZINC_FINGER_C2H2_2"/>
    <property type="match status" value="1"/>
</dbReference>